<protein>
    <recommendedName>
        <fullName evidence="4">Butirosin biosynthesis protein H N-terminal domain-containing protein</fullName>
    </recommendedName>
</protein>
<evidence type="ECO:0000256" key="1">
    <source>
        <dbReference type="SAM" id="Coils"/>
    </source>
</evidence>
<proteinExistence type="predicted"/>
<dbReference type="Proteomes" id="UP000298246">
    <property type="component" value="Unassembled WGS sequence"/>
</dbReference>
<sequence>MEIKLPVSANPSVRGYLHHAFQMAVLDTCPKATPWRHMNFIQLVSNGETAYPVTFYMPDQFGYNWSMLAPFFEYQVINRSFIQDNGMDFKKLVVDSLAKGYYVYTYINEVYVPHTIARNRNINFNHMILLHGYNHDTREVYFLGYADNGEFNERTMAIDELEKAYYDNNYQYPRYEDCFYMYRISDNRDTDIAFDVSVIVHQLENFLYSRKEGNNVFDIRAHESNKLVYGFDVYDACLSALAQMAAGNIYVNVVPIHILMEHKRLMVERLEYMEGMFPQSLQRYAQSYVKLSRGYESLRNLVLKCRISNNRKMLEQAMDKLRELAQEERTIMESLLESLQAKVS</sequence>
<accession>A0A4Y8PWG0</accession>
<organism evidence="2 3">
    <name type="scientific">Paenibacillus athensensis</name>
    <dbReference type="NCBI Taxonomy" id="1967502"/>
    <lineage>
        <taxon>Bacteria</taxon>
        <taxon>Bacillati</taxon>
        <taxon>Bacillota</taxon>
        <taxon>Bacilli</taxon>
        <taxon>Bacillales</taxon>
        <taxon>Paenibacillaceae</taxon>
        <taxon>Paenibacillus</taxon>
    </lineage>
</organism>
<keyword evidence="3" id="KW-1185">Reference proteome</keyword>
<keyword evidence="1" id="KW-0175">Coiled coil</keyword>
<dbReference type="OrthoDB" id="2570504at2"/>
<evidence type="ECO:0000313" key="3">
    <source>
        <dbReference type="Proteomes" id="UP000298246"/>
    </source>
</evidence>
<comment type="caution">
    <text evidence="2">The sequence shown here is derived from an EMBL/GenBank/DDBJ whole genome shotgun (WGS) entry which is preliminary data.</text>
</comment>
<dbReference type="RefSeq" id="WP_134755351.1">
    <property type="nucleotide sequence ID" value="NZ_MYFO02000005.1"/>
</dbReference>
<reference evidence="2 3" key="1">
    <citation type="submission" date="2017-03" db="EMBL/GenBank/DDBJ databases">
        <title>Isolation of Levoglucosan Utilizing Bacteria.</title>
        <authorList>
            <person name="Arya A.S."/>
        </authorList>
    </citation>
    <scope>NUCLEOTIDE SEQUENCE [LARGE SCALE GENOMIC DNA]</scope>
    <source>
        <strain evidence="2 3">MEC069</strain>
    </source>
</reference>
<feature type="coiled-coil region" evidence="1">
    <location>
        <begin position="307"/>
        <end position="342"/>
    </location>
</feature>
<evidence type="ECO:0008006" key="4">
    <source>
        <dbReference type="Google" id="ProtNLM"/>
    </source>
</evidence>
<evidence type="ECO:0000313" key="2">
    <source>
        <dbReference type="EMBL" id="TFE85121.1"/>
    </source>
</evidence>
<name>A0A4Y8PWG0_9BACL</name>
<gene>
    <name evidence="2" type="ORF">B5M42_18100</name>
</gene>
<dbReference type="EMBL" id="MYFO01000028">
    <property type="protein sequence ID" value="TFE85121.1"/>
    <property type="molecule type" value="Genomic_DNA"/>
</dbReference>
<dbReference type="AlphaFoldDB" id="A0A4Y8PWG0"/>